<protein>
    <submittedName>
        <fullName evidence="3">TolC family protein</fullName>
    </submittedName>
</protein>
<reference evidence="3 4" key="1">
    <citation type="submission" date="2020-07" db="EMBL/GenBank/DDBJ databases">
        <title>Vibrio marinisediminis sp. nov., isolated from marine sediment.</title>
        <authorList>
            <person name="Ji X."/>
        </authorList>
    </citation>
    <scope>NUCLEOTIDE SEQUENCE [LARGE SCALE GENOMIC DNA]</scope>
    <source>
        <strain evidence="3 4">404</strain>
    </source>
</reference>
<dbReference type="PANTHER" id="PTHR30203:SF23">
    <property type="entry name" value="OUTER MEMBRANE EFFLUX PROTEIN"/>
    <property type="match status" value="1"/>
</dbReference>
<sequence>MDCIVNIKHNLITLSLILATGLTTPALAHDQSHSDINLATSSQAMSNVSQQTLQQIINIALEQDASRAQLMAQSQATLSSGQAKATLMDPTIKLGFSGIPVDSFRLDQDPMSNVSLGIMQKFDRGDTIELQSNQAHYQSHAVERQASAREREVIATVTTVWIELGYNQKTYAILQQQKQWLSQLVESLSANYALGLTESQDVISTQLKVSQLEQKLVANLQMQQKLRAQLSEWLGHEWLQNNTQLVASNQLNWSSLDENVNELADPQMRYTLLMQHPIIQSIDASVESAKTQVAIAEEAYAPQFGLEVMYAHREANNMRGEPAPDMVSAYLTMDIPLFTGNKQDKALEAAQYQVGASQSQRDAWLSRLEAQLSVLLSDREHTQQRIQRFHDTLLKQAQAQLDTVERGYQNNRASFSDIVTSSTSLLTIELELQRLITDLNLTNNQITSLIGDDLNIKQLSNTSAARY</sequence>
<dbReference type="AlphaFoldDB" id="A0A7W2FRW7"/>
<evidence type="ECO:0000256" key="2">
    <source>
        <dbReference type="SAM" id="SignalP"/>
    </source>
</evidence>
<dbReference type="EMBL" id="JACFYF010000006">
    <property type="protein sequence ID" value="MBA5763024.1"/>
    <property type="molecule type" value="Genomic_DNA"/>
</dbReference>
<dbReference type="Pfam" id="PF02321">
    <property type="entry name" value="OEP"/>
    <property type="match status" value="1"/>
</dbReference>
<keyword evidence="2" id="KW-0732">Signal</keyword>
<keyword evidence="4" id="KW-1185">Reference proteome</keyword>
<dbReference type="GO" id="GO:0015562">
    <property type="term" value="F:efflux transmembrane transporter activity"/>
    <property type="evidence" value="ECO:0007669"/>
    <property type="project" value="InterPro"/>
</dbReference>
<proteinExistence type="inferred from homology"/>
<dbReference type="Proteomes" id="UP000571701">
    <property type="component" value="Unassembled WGS sequence"/>
</dbReference>
<accession>A0A7W2FRW7</accession>
<feature type="chain" id="PRO_5031556286" evidence="2">
    <location>
        <begin position="29"/>
        <end position="467"/>
    </location>
</feature>
<name>A0A7W2FRW7_9VIBR</name>
<comment type="similarity">
    <text evidence="1">Belongs to the outer membrane factor (OMF) (TC 1.B.17) family.</text>
</comment>
<dbReference type="Gene3D" id="1.20.1600.10">
    <property type="entry name" value="Outer membrane efflux proteins (OEP)"/>
    <property type="match status" value="1"/>
</dbReference>
<evidence type="ECO:0000313" key="4">
    <source>
        <dbReference type="Proteomes" id="UP000571701"/>
    </source>
</evidence>
<dbReference type="InterPro" id="IPR003423">
    <property type="entry name" value="OMP_efflux"/>
</dbReference>
<gene>
    <name evidence="3" type="ORF">H2O73_11750</name>
</gene>
<comment type="caution">
    <text evidence="3">The sequence shown here is derived from an EMBL/GenBank/DDBJ whole genome shotgun (WGS) entry which is preliminary data.</text>
</comment>
<organism evidence="3 4">
    <name type="scientific">Vibrio marinisediminis</name>
    <dbReference type="NCBI Taxonomy" id="2758441"/>
    <lineage>
        <taxon>Bacteria</taxon>
        <taxon>Pseudomonadati</taxon>
        <taxon>Pseudomonadota</taxon>
        <taxon>Gammaproteobacteria</taxon>
        <taxon>Vibrionales</taxon>
        <taxon>Vibrionaceae</taxon>
        <taxon>Vibrio</taxon>
    </lineage>
</organism>
<dbReference type="SUPFAM" id="SSF56954">
    <property type="entry name" value="Outer membrane efflux proteins (OEP)"/>
    <property type="match status" value="1"/>
</dbReference>
<evidence type="ECO:0000313" key="3">
    <source>
        <dbReference type="EMBL" id="MBA5763024.1"/>
    </source>
</evidence>
<dbReference type="PANTHER" id="PTHR30203">
    <property type="entry name" value="OUTER MEMBRANE CATION EFFLUX PROTEIN"/>
    <property type="match status" value="1"/>
</dbReference>
<dbReference type="InterPro" id="IPR010131">
    <property type="entry name" value="MdtP/NodT-like"/>
</dbReference>
<evidence type="ECO:0000256" key="1">
    <source>
        <dbReference type="ARBA" id="ARBA00007613"/>
    </source>
</evidence>
<feature type="signal peptide" evidence="2">
    <location>
        <begin position="1"/>
        <end position="28"/>
    </location>
</feature>